<dbReference type="PROSITE" id="PS50109">
    <property type="entry name" value="HIS_KIN"/>
    <property type="match status" value="1"/>
</dbReference>
<keyword evidence="10" id="KW-0812">Transmembrane</keyword>
<protein>
    <recommendedName>
        <fullName evidence="3">histidine kinase</fullName>
        <ecNumber evidence="3">2.7.13.3</ecNumber>
    </recommendedName>
</protein>
<feature type="domain" description="Histidine kinase" evidence="11">
    <location>
        <begin position="278"/>
        <end position="485"/>
    </location>
</feature>
<dbReference type="InterPro" id="IPR003594">
    <property type="entry name" value="HATPase_dom"/>
</dbReference>
<dbReference type="PANTHER" id="PTHR43065">
    <property type="entry name" value="SENSOR HISTIDINE KINASE"/>
    <property type="match status" value="1"/>
</dbReference>
<dbReference type="SMART" id="SM00388">
    <property type="entry name" value="HisKA"/>
    <property type="match status" value="1"/>
</dbReference>
<dbReference type="InterPro" id="IPR004358">
    <property type="entry name" value="Sig_transdc_His_kin-like_C"/>
</dbReference>
<evidence type="ECO:0000256" key="3">
    <source>
        <dbReference type="ARBA" id="ARBA00012438"/>
    </source>
</evidence>
<keyword evidence="6" id="KW-0547">Nucleotide-binding</keyword>
<feature type="transmembrane region" description="Helical" evidence="10">
    <location>
        <begin position="31"/>
        <end position="51"/>
    </location>
</feature>
<sequence>MTDTPLFSTAPMLGQQSRWVPRLFHTLRARLIISVALVHVVLMGLFTWEAVERQSHELRQEMVNQGRSLASLMVVASTNALLAEDLASLAEVTRRVGEREDVSYGEVVDVRGFVMASTREGRVGRQVGPVIEQNDQFPLAVDDRVLDLREEVLIENNRVGFVVLGLSTTSLENALTETRNRGIQYTLLALVIGSVAAWLLSLAVTRNLHELTLAAKKIGGGNLDARVNVRSQDETGTLSRAFNLMAASLQRSSRQMEQEHRKRTEAERLACVGEMAASIAHEIRNPMVALINSVKLLGNAQLAAEDHTAVVDIVNTESRRLQRILDDFLMFSRLPAPRLEDGDLKLLVEQTIGLISQDPRYADGICFERRYEEDNRCRFDPDLMRQVLLNLMLNALQAITGEGKLIIRLQRTGDRLNVSIVDNGRGIPADLMSEISKPFFTSRKEGTGLGLPVVQRILAQHGAVLSITSREGSGTEVAFDLEVTNDG</sequence>
<accession>A0A2N6CSS5</accession>
<evidence type="ECO:0000313" key="14">
    <source>
        <dbReference type="Proteomes" id="UP000235015"/>
    </source>
</evidence>
<feature type="transmembrane region" description="Helical" evidence="10">
    <location>
        <begin position="185"/>
        <end position="204"/>
    </location>
</feature>
<dbReference type="InterPro" id="IPR036097">
    <property type="entry name" value="HisK_dim/P_sf"/>
</dbReference>
<name>A0A2N6CSS5_9GAMM</name>
<keyword evidence="4" id="KW-0597">Phosphoprotein</keyword>
<dbReference type="InterPro" id="IPR005467">
    <property type="entry name" value="His_kinase_dom"/>
</dbReference>
<dbReference type="CDD" id="cd06225">
    <property type="entry name" value="HAMP"/>
    <property type="match status" value="1"/>
</dbReference>
<evidence type="ECO:0000313" key="13">
    <source>
        <dbReference type="EMBL" id="PLX60161.1"/>
    </source>
</evidence>
<dbReference type="Gene3D" id="3.30.565.10">
    <property type="entry name" value="Histidine kinase-like ATPase, C-terminal domain"/>
    <property type="match status" value="1"/>
</dbReference>
<dbReference type="SUPFAM" id="SSF47384">
    <property type="entry name" value="Homodimeric domain of signal transducing histidine kinase"/>
    <property type="match status" value="1"/>
</dbReference>
<dbReference type="Pfam" id="PF00672">
    <property type="entry name" value="HAMP"/>
    <property type="match status" value="1"/>
</dbReference>
<dbReference type="SMART" id="SM00304">
    <property type="entry name" value="HAMP"/>
    <property type="match status" value="1"/>
</dbReference>
<dbReference type="Gene3D" id="1.10.287.130">
    <property type="match status" value="1"/>
</dbReference>
<evidence type="ECO:0000256" key="10">
    <source>
        <dbReference type="SAM" id="Phobius"/>
    </source>
</evidence>
<dbReference type="EMBL" id="PKUN01000027">
    <property type="protein sequence ID" value="PLX60161.1"/>
    <property type="molecule type" value="Genomic_DNA"/>
</dbReference>
<keyword evidence="10" id="KW-0472">Membrane</keyword>
<evidence type="ECO:0000256" key="9">
    <source>
        <dbReference type="ARBA" id="ARBA00023012"/>
    </source>
</evidence>
<dbReference type="Proteomes" id="UP000235015">
    <property type="component" value="Unassembled WGS sequence"/>
</dbReference>
<evidence type="ECO:0000256" key="1">
    <source>
        <dbReference type="ARBA" id="ARBA00000085"/>
    </source>
</evidence>
<evidence type="ECO:0000256" key="8">
    <source>
        <dbReference type="ARBA" id="ARBA00022840"/>
    </source>
</evidence>
<organism evidence="13 14">
    <name type="scientific">Sedimenticola selenatireducens</name>
    <dbReference type="NCBI Taxonomy" id="191960"/>
    <lineage>
        <taxon>Bacteria</taxon>
        <taxon>Pseudomonadati</taxon>
        <taxon>Pseudomonadota</taxon>
        <taxon>Gammaproteobacteria</taxon>
        <taxon>Chromatiales</taxon>
        <taxon>Sedimenticolaceae</taxon>
        <taxon>Sedimenticola</taxon>
    </lineage>
</organism>
<evidence type="ECO:0000256" key="5">
    <source>
        <dbReference type="ARBA" id="ARBA00022679"/>
    </source>
</evidence>
<dbReference type="EC" id="2.7.13.3" evidence="3"/>
<dbReference type="SMART" id="SM00387">
    <property type="entry name" value="HATPase_c"/>
    <property type="match status" value="1"/>
</dbReference>
<keyword evidence="10" id="KW-1133">Transmembrane helix</keyword>
<dbReference type="GO" id="GO:0016020">
    <property type="term" value="C:membrane"/>
    <property type="evidence" value="ECO:0007669"/>
    <property type="project" value="UniProtKB-SubCell"/>
</dbReference>
<keyword evidence="9" id="KW-0902">Two-component regulatory system</keyword>
<dbReference type="Pfam" id="PF02518">
    <property type="entry name" value="HATPase_c"/>
    <property type="match status" value="1"/>
</dbReference>
<comment type="catalytic activity">
    <reaction evidence="1">
        <text>ATP + protein L-histidine = ADP + protein N-phospho-L-histidine.</text>
        <dbReference type="EC" id="2.7.13.3"/>
    </reaction>
</comment>
<dbReference type="STRING" id="1111735.GCA_000428045_03652"/>
<dbReference type="GO" id="GO:0000155">
    <property type="term" value="F:phosphorelay sensor kinase activity"/>
    <property type="evidence" value="ECO:0007669"/>
    <property type="project" value="InterPro"/>
</dbReference>
<keyword evidence="5" id="KW-0808">Transferase</keyword>
<keyword evidence="8" id="KW-0067">ATP-binding</keyword>
<dbReference type="AlphaFoldDB" id="A0A2N6CSS5"/>
<evidence type="ECO:0000256" key="2">
    <source>
        <dbReference type="ARBA" id="ARBA00004370"/>
    </source>
</evidence>
<keyword evidence="7" id="KW-0418">Kinase</keyword>
<dbReference type="Pfam" id="PF00512">
    <property type="entry name" value="HisKA"/>
    <property type="match status" value="1"/>
</dbReference>
<dbReference type="SUPFAM" id="SSF158472">
    <property type="entry name" value="HAMP domain-like"/>
    <property type="match status" value="1"/>
</dbReference>
<dbReference type="InterPro" id="IPR036890">
    <property type="entry name" value="HATPase_C_sf"/>
</dbReference>
<comment type="caution">
    <text evidence="13">The sequence shown here is derived from an EMBL/GenBank/DDBJ whole genome shotgun (WGS) entry which is preliminary data.</text>
</comment>
<dbReference type="SUPFAM" id="SSF55874">
    <property type="entry name" value="ATPase domain of HSP90 chaperone/DNA topoisomerase II/histidine kinase"/>
    <property type="match status" value="1"/>
</dbReference>
<proteinExistence type="predicted"/>
<evidence type="ECO:0000256" key="6">
    <source>
        <dbReference type="ARBA" id="ARBA00022741"/>
    </source>
</evidence>
<dbReference type="InterPro" id="IPR003660">
    <property type="entry name" value="HAMP_dom"/>
</dbReference>
<evidence type="ECO:0000259" key="12">
    <source>
        <dbReference type="PROSITE" id="PS50885"/>
    </source>
</evidence>
<evidence type="ECO:0000256" key="7">
    <source>
        <dbReference type="ARBA" id="ARBA00022777"/>
    </source>
</evidence>
<dbReference type="RefSeq" id="WP_273440668.1">
    <property type="nucleotide sequence ID" value="NZ_PKUN01000027.1"/>
</dbReference>
<evidence type="ECO:0000256" key="4">
    <source>
        <dbReference type="ARBA" id="ARBA00022553"/>
    </source>
</evidence>
<dbReference type="InterPro" id="IPR003661">
    <property type="entry name" value="HisK_dim/P_dom"/>
</dbReference>
<dbReference type="PROSITE" id="PS50885">
    <property type="entry name" value="HAMP"/>
    <property type="match status" value="1"/>
</dbReference>
<feature type="domain" description="HAMP" evidence="12">
    <location>
        <begin position="202"/>
        <end position="254"/>
    </location>
</feature>
<reference evidence="13 14" key="1">
    <citation type="submission" date="2017-11" db="EMBL/GenBank/DDBJ databases">
        <title>Genome-resolved metagenomics identifies genetic mobility, metabolic interactions, and unexpected diversity in perchlorate-reducing communities.</title>
        <authorList>
            <person name="Barnum T.P."/>
            <person name="Figueroa I.A."/>
            <person name="Carlstrom C.I."/>
            <person name="Lucas L.N."/>
            <person name="Engelbrektson A.L."/>
            <person name="Coates J.D."/>
        </authorList>
    </citation>
    <scope>NUCLEOTIDE SEQUENCE [LARGE SCALE GENOMIC DNA]</scope>
    <source>
        <strain evidence="13">BM301</strain>
    </source>
</reference>
<dbReference type="PRINTS" id="PR00344">
    <property type="entry name" value="BCTRLSENSOR"/>
</dbReference>
<dbReference type="GO" id="GO:0005524">
    <property type="term" value="F:ATP binding"/>
    <property type="evidence" value="ECO:0007669"/>
    <property type="project" value="UniProtKB-KW"/>
</dbReference>
<comment type="subcellular location">
    <subcellularLocation>
        <location evidence="2">Membrane</location>
    </subcellularLocation>
</comment>
<evidence type="ECO:0000259" key="11">
    <source>
        <dbReference type="PROSITE" id="PS50109"/>
    </source>
</evidence>
<dbReference type="CDD" id="cd00082">
    <property type="entry name" value="HisKA"/>
    <property type="match status" value="1"/>
</dbReference>
<dbReference type="PANTHER" id="PTHR43065:SF10">
    <property type="entry name" value="PEROXIDE STRESS-ACTIVATED HISTIDINE KINASE MAK3"/>
    <property type="match status" value="1"/>
</dbReference>
<gene>
    <name evidence="13" type="ORF">C0630_16695</name>
</gene>
<dbReference type="Gene3D" id="6.10.340.10">
    <property type="match status" value="1"/>
</dbReference>